<protein>
    <submittedName>
        <fullName evidence="1">Uncharacterized protein</fullName>
    </submittedName>
</protein>
<keyword evidence="2" id="KW-1185">Reference proteome</keyword>
<dbReference type="AlphaFoldDB" id="B1WX83"/>
<gene>
    <name evidence="1" type="ordered locus">cce_1477</name>
</gene>
<proteinExistence type="predicted"/>
<organism evidence="1 2">
    <name type="scientific">Crocosphaera subtropica (strain ATCC 51142 / BH68)</name>
    <name type="common">Cyanothece sp. (strain ATCC 51142)</name>
    <dbReference type="NCBI Taxonomy" id="43989"/>
    <lineage>
        <taxon>Bacteria</taxon>
        <taxon>Bacillati</taxon>
        <taxon>Cyanobacteriota</taxon>
        <taxon>Cyanophyceae</taxon>
        <taxon>Oscillatoriophycideae</taxon>
        <taxon>Chroococcales</taxon>
        <taxon>Aphanothecaceae</taxon>
        <taxon>Crocosphaera</taxon>
        <taxon>Crocosphaera subtropica</taxon>
    </lineage>
</organism>
<reference evidence="1 2" key="1">
    <citation type="journal article" date="2008" name="Proc. Natl. Acad. Sci. U.S.A.">
        <title>The genome of Cyanothece 51142, a unicellular diazotrophic cyanobacterium important in the marine nitrogen cycle.</title>
        <authorList>
            <person name="Welsh E.A."/>
            <person name="Liberton M."/>
            <person name="Stoeckel J."/>
            <person name="Loh T."/>
            <person name="Elvitigala T."/>
            <person name="Wang C."/>
            <person name="Wollam A."/>
            <person name="Fulton R.S."/>
            <person name="Clifton S.W."/>
            <person name="Jacobs J.M."/>
            <person name="Aurora R."/>
            <person name="Ghosh B.K."/>
            <person name="Sherman L.A."/>
            <person name="Smith R.D."/>
            <person name="Wilson R.K."/>
            <person name="Pakrasi H.B."/>
        </authorList>
    </citation>
    <scope>NUCLEOTIDE SEQUENCE [LARGE SCALE GENOMIC DNA]</scope>
    <source>
        <strain evidence="2">ATCC 51142 / BH68</strain>
    </source>
</reference>
<dbReference type="KEGG" id="cyt:cce_1477"/>
<dbReference type="STRING" id="43989.cce_1477"/>
<accession>B1WX83</accession>
<evidence type="ECO:0000313" key="1">
    <source>
        <dbReference type="EMBL" id="ACB50827.1"/>
    </source>
</evidence>
<dbReference type="Proteomes" id="UP000001203">
    <property type="component" value="Chromosome circular"/>
</dbReference>
<sequence>MVAHLETIKGNIMATPSDQTQKKPLEIREIQELAIAISAKNLNPTMLSQEFLKQTGIVPNEWELGKQPVLGQNLSQVTFQNGVSIVAQPRTITFMESLGAKKPNELNIPNVAHQYVDKLSNAEYQGLSITPKSLVPFPGNDQGARKFITQNLLSPGEWQNYGNAPLQAGLNLLYQLDRCQFSLSINEAKIQMPDKSAIPALLFAGNFNYNLAAGNPQDVIAKLKQGIDDWQNDLNAFQEVVNQRFLAQQQPTSLFPTT</sequence>
<dbReference type="eggNOG" id="ENOG502ZW5U">
    <property type="taxonomic scope" value="Bacteria"/>
</dbReference>
<name>B1WX83_CROS5</name>
<evidence type="ECO:0000313" key="2">
    <source>
        <dbReference type="Proteomes" id="UP000001203"/>
    </source>
</evidence>
<dbReference type="HOGENOM" id="CLU_1140918_0_0_3"/>
<dbReference type="OrthoDB" id="570991at2"/>
<dbReference type="EMBL" id="CP000806">
    <property type="protein sequence ID" value="ACB50827.1"/>
    <property type="molecule type" value="Genomic_DNA"/>
</dbReference>